<dbReference type="EMBL" id="KV010078">
    <property type="protein sequence ID" value="KZV28572.1"/>
    <property type="molecule type" value="Genomic_DNA"/>
</dbReference>
<accession>A0A2Z7B2N5</accession>
<evidence type="ECO:0000313" key="1">
    <source>
        <dbReference type="EMBL" id="KZV28572.1"/>
    </source>
</evidence>
<name>A0A2Z7B2N5_9LAMI</name>
<proteinExistence type="predicted"/>
<dbReference type="AlphaFoldDB" id="A0A2Z7B2N5"/>
<gene>
    <name evidence="1" type="ORF">F511_38859</name>
</gene>
<keyword evidence="2" id="KW-1185">Reference proteome</keyword>
<organism evidence="1 2">
    <name type="scientific">Dorcoceras hygrometricum</name>
    <dbReference type="NCBI Taxonomy" id="472368"/>
    <lineage>
        <taxon>Eukaryota</taxon>
        <taxon>Viridiplantae</taxon>
        <taxon>Streptophyta</taxon>
        <taxon>Embryophyta</taxon>
        <taxon>Tracheophyta</taxon>
        <taxon>Spermatophyta</taxon>
        <taxon>Magnoliopsida</taxon>
        <taxon>eudicotyledons</taxon>
        <taxon>Gunneridae</taxon>
        <taxon>Pentapetalae</taxon>
        <taxon>asterids</taxon>
        <taxon>lamiids</taxon>
        <taxon>Lamiales</taxon>
        <taxon>Gesneriaceae</taxon>
        <taxon>Didymocarpoideae</taxon>
        <taxon>Trichosporeae</taxon>
        <taxon>Loxocarpinae</taxon>
        <taxon>Dorcoceras</taxon>
    </lineage>
</organism>
<dbReference type="Proteomes" id="UP000250235">
    <property type="component" value="Unassembled WGS sequence"/>
</dbReference>
<protein>
    <submittedName>
        <fullName evidence="1">Uncharacterized protein</fullName>
    </submittedName>
</protein>
<sequence>MLYAKLQSRNDTTPTKQNDAVALNQQAADLFKTTNGWFQLCTRKTLAAGYHVRNRRFLKTTTHATPAVACGKHLLLVSHYDARHTQALLSAAASQQEESNATTLILVGVIYRRQSKKIRFSEQLLGYRDRIWQSGKNSKYGNWILNSKTKSSNISQSCSQLKKQYPPHLIHHNWYSRSQTDLAIDLSLSQNRSLLTQTTSQRTTVATGHVSRYSLMNTNQHLLATLNRSLTQLTLTQLTAESSLLIQNAVVPTNPNDDVELLTAETC</sequence>
<evidence type="ECO:0000313" key="2">
    <source>
        <dbReference type="Proteomes" id="UP000250235"/>
    </source>
</evidence>
<reference evidence="1 2" key="1">
    <citation type="journal article" date="2015" name="Proc. Natl. Acad. Sci. U.S.A.">
        <title>The resurrection genome of Boea hygrometrica: A blueprint for survival of dehydration.</title>
        <authorList>
            <person name="Xiao L."/>
            <person name="Yang G."/>
            <person name="Zhang L."/>
            <person name="Yang X."/>
            <person name="Zhao S."/>
            <person name="Ji Z."/>
            <person name="Zhou Q."/>
            <person name="Hu M."/>
            <person name="Wang Y."/>
            <person name="Chen M."/>
            <person name="Xu Y."/>
            <person name="Jin H."/>
            <person name="Xiao X."/>
            <person name="Hu G."/>
            <person name="Bao F."/>
            <person name="Hu Y."/>
            <person name="Wan P."/>
            <person name="Li L."/>
            <person name="Deng X."/>
            <person name="Kuang T."/>
            <person name="Xiang C."/>
            <person name="Zhu J.K."/>
            <person name="Oliver M.J."/>
            <person name="He Y."/>
        </authorList>
    </citation>
    <scope>NUCLEOTIDE SEQUENCE [LARGE SCALE GENOMIC DNA]</scope>
    <source>
        <strain evidence="2">cv. XS01</strain>
    </source>
</reference>